<gene>
    <name evidence="2" type="ORF">GCM10009838_17290</name>
</gene>
<name>A0ABN2R043_9ACTN</name>
<keyword evidence="3" id="KW-1185">Reference proteome</keyword>
<evidence type="ECO:0000259" key="1">
    <source>
        <dbReference type="Pfam" id="PF19993"/>
    </source>
</evidence>
<dbReference type="Proteomes" id="UP001499854">
    <property type="component" value="Unassembled WGS sequence"/>
</dbReference>
<organism evidence="2 3">
    <name type="scientific">Catenulispora subtropica</name>
    <dbReference type="NCBI Taxonomy" id="450798"/>
    <lineage>
        <taxon>Bacteria</taxon>
        <taxon>Bacillati</taxon>
        <taxon>Actinomycetota</taxon>
        <taxon>Actinomycetes</taxon>
        <taxon>Catenulisporales</taxon>
        <taxon>Catenulisporaceae</taxon>
        <taxon>Catenulispora</taxon>
    </lineage>
</organism>
<accession>A0ABN2R043</accession>
<proteinExistence type="predicted"/>
<evidence type="ECO:0000313" key="2">
    <source>
        <dbReference type="EMBL" id="GAA1961272.1"/>
    </source>
</evidence>
<dbReference type="InterPro" id="IPR045528">
    <property type="entry name" value="DO-GTPase2"/>
</dbReference>
<reference evidence="2 3" key="1">
    <citation type="journal article" date="2019" name="Int. J. Syst. Evol. Microbiol.">
        <title>The Global Catalogue of Microorganisms (GCM) 10K type strain sequencing project: providing services to taxonomists for standard genome sequencing and annotation.</title>
        <authorList>
            <consortium name="The Broad Institute Genomics Platform"/>
            <consortium name="The Broad Institute Genome Sequencing Center for Infectious Disease"/>
            <person name="Wu L."/>
            <person name="Ma J."/>
        </authorList>
    </citation>
    <scope>NUCLEOTIDE SEQUENCE [LARGE SCALE GENOMIC DNA]</scope>
    <source>
        <strain evidence="2 3">JCM 16013</strain>
    </source>
</reference>
<dbReference type="Pfam" id="PF19993">
    <property type="entry name" value="DO-GTPase2"/>
    <property type="match status" value="1"/>
</dbReference>
<dbReference type="EMBL" id="BAAAQM010000007">
    <property type="protein sequence ID" value="GAA1961272.1"/>
    <property type="molecule type" value="Genomic_DNA"/>
</dbReference>
<evidence type="ECO:0000313" key="3">
    <source>
        <dbReference type="Proteomes" id="UP001499854"/>
    </source>
</evidence>
<feature type="domain" description="Double-GTPase 2" evidence="1">
    <location>
        <begin position="109"/>
        <end position="252"/>
    </location>
</feature>
<protein>
    <recommendedName>
        <fullName evidence="1">Double-GTPase 2 domain-containing protein</fullName>
    </recommendedName>
</protein>
<comment type="caution">
    <text evidence="2">The sequence shown here is derived from an EMBL/GenBank/DDBJ whole genome shotgun (WGS) entry which is preliminary data.</text>
</comment>
<sequence>MPLLRKLTRTPLAPKPLTCPYCYERFPIRDILFRCNTRMSRTGRRCVAKTDGILEERTGNRRELGPVFSADGRKTTAVCPDCASETRYRVCPVCHSQLPTQFGLVDNLLIAMVGSKDSGKTVYMTVLLHEVMNRIGARLDASLLAADEHTLSRFRLNYEESLYAERRLPTTTTSAGTRDGRVDPLVFRFSVRRNGPIRQAPVHTLLSFFDAAGEDLVSQESVDLNTRYLANADGVLLLLDPLQMPGARQSAAPDTRLPGVGARYDTSVGVLTRITDMLLSQPGLLNRGLIDVPVAVVFPKLDAFRHRLRRGSPLTVEPPAGPRFDVADSLDVHTEMMGLLRDWDGVQIDQVMANNYRRYRYFGVSALGANPTSDAEVAQTGIQPYRVADPFVWLLSELGAVGREGRG</sequence>